<evidence type="ECO:0000256" key="6">
    <source>
        <dbReference type="SAM" id="Phobius"/>
    </source>
</evidence>
<feature type="transmembrane region" description="Helical" evidence="6">
    <location>
        <begin position="192"/>
        <end position="211"/>
    </location>
</feature>
<evidence type="ECO:0000256" key="3">
    <source>
        <dbReference type="ARBA" id="ARBA00022692"/>
    </source>
</evidence>
<keyword evidence="3 6" id="KW-0812">Transmembrane</keyword>
<dbReference type="KEGG" id="mchc:CK556_01340"/>
<dbReference type="STRING" id="1336232.GCA_000518825_00129"/>
<dbReference type="Proteomes" id="UP000232229">
    <property type="component" value="Chromosome"/>
</dbReference>
<feature type="transmembrane region" description="Helical" evidence="6">
    <location>
        <begin position="53"/>
        <end position="82"/>
    </location>
</feature>
<evidence type="ECO:0000256" key="2">
    <source>
        <dbReference type="ARBA" id="ARBA00022475"/>
    </source>
</evidence>
<dbReference type="EMBL" id="CP023173">
    <property type="protein sequence ID" value="ASZ08999.1"/>
    <property type="molecule type" value="Genomic_DNA"/>
</dbReference>
<feature type="domain" description="ABC3 transporter permease C-terminal" evidence="7">
    <location>
        <begin position="58"/>
        <end position="178"/>
    </location>
</feature>
<sequence>MKMHNSQIFKQLNFYKSYNLPIFIILFLSSLFTNSSLFLLLSSLKQLDKESNMTLIFIILFGLLFLISISMITIIISINFNVREKDLINRRLIGLAFHKVFKNLLLEQSIIMIPSYILGFFASIFLNKLLIASLINKSILASSFSINYSFINIFLVLLVSFITLSAIMFLSTKKYKRIENNYKIQKNKKKQFFKILIGSLFLTSYFLLIIFNNTEVLYLFGGIFFIIGLYFLLEIFIVCIAKVLFKFFIKYFTISSSIKNMEFNADLITKIILMLVNSMIFLNFSINVINKMGIESYELNQNAEYLNGLMFLGSYLNIVFISFTFIILINGFLMYLKSLQKETETLRKLGFTRSKIFLRNIFQFLIIWIFYVLLSFIGTTLISIIWKDQSALLNLKYWYIEIFVVLLIMLFLSLIEWTSKFLKRNELTS</sequence>
<evidence type="ECO:0000259" key="7">
    <source>
        <dbReference type="Pfam" id="PF02687"/>
    </source>
</evidence>
<feature type="transmembrane region" description="Helical" evidence="6">
    <location>
        <begin position="103"/>
        <end position="126"/>
    </location>
</feature>
<dbReference type="AlphaFoldDB" id="A0A249SN25"/>
<name>A0A249SN25_9MOLU</name>
<evidence type="ECO:0000256" key="5">
    <source>
        <dbReference type="ARBA" id="ARBA00023136"/>
    </source>
</evidence>
<organism evidence="8 9">
    <name type="scientific">Mesoplasma chauliocola</name>
    <dbReference type="NCBI Taxonomy" id="216427"/>
    <lineage>
        <taxon>Bacteria</taxon>
        <taxon>Bacillati</taxon>
        <taxon>Mycoplasmatota</taxon>
        <taxon>Mollicutes</taxon>
        <taxon>Entomoplasmatales</taxon>
        <taxon>Entomoplasmataceae</taxon>
        <taxon>Mesoplasma</taxon>
    </lineage>
</organism>
<keyword evidence="4 6" id="KW-1133">Transmembrane helix</keyword>
<feature type="transmembrane region" description="Helical" evidence="6">
    <location>
        <begin position="146"/>
        <end position="171"/>
    </location>
</feature>
<feature type="transmembrane region" description="Helical" evidence="6">
    <location>
        <begin position="20"/>
        <end position="41"/>
    </location>
</feature>
<dbReference type="GO" id="GO:0005886">
    <property type="term" value="C:plasma membrane"/>
    <property type="evidence" value="ECO:0007669"/>
    <property type="project" value="UniProtKB-SubCell"/>
</dbReference>
<feature type="transmembrane region" description="Helical" evidence="6">
    <location>
        <begin position="217"/>
        <end position="245"/>
    </location>
</feature>
<evidence type="ECO:0000313" key="8">
    <source>
        <dbReference type="EMBL" id="ASZ08999.1"/>
    </source>
</evidence>
<comment type="subcellular location">
    <subcellularLocation>
        <location evidence="1">Cell membrane</location>
        <topology evidence="1">Multi-pass membrane protein</topology>
    </subcellularLocation>
</comment>
<protein>
    <recommendedName>
        <fullName evidence="7">ABC3 transporter permease C-terminal domain-containing protein</fullName>
    </recommendedName>
</protein>
<reference evidence="8 9" key="1">
    <citation type="submission" date="2017-08" db="EMBL/GenBank/DDBJ databases">
        <title>Complete Genome Sequence of Mesoplasma chauliocola.</title>
        <authorList>
            <person name="Knight T.F.Jr."/>
            <person name="Citino T."/>
        </authorList>
    </citation>
    <scope>NUCLEOTIDE SEQUENCE [LARGE SCALE GENOMIC DNA]</scope>
    <source>
        <strain evidence="8 9">CHPA-2</strain>
    </source>
</reference>
<feature type="transmembrane region" description="Helical" evidence="6">
    <location>
        <begin position="266"/>
        <end position="289"/>
    </location>
</feature>
<dbReference type="InterPro" id="IPR003838">
    <property type="entry name" value="ABC3_permease_C"/>
</dbReference>
<keyword evidence="5 6" id="KW-0472">Membrane</keyword>
<dbReference type="Pfam" id="PF02687">
    <property type="entry name" value="FtsX"/>
    <property type="match status" value="1"/>
</dbReference>
<evidence type="ECO:0000313" key="9">
    <source>
        <dbReference type="Proteomes" id="UP000232229"/>
    </source>
</evidence>
<keyword evidence="2" id="KW-1003">Cell membrane</keyword>
<accession>A0A249SN25</accession>
<feature type="transmembrane region" description="Helical" evidence="6">
    <location>
        <begin position="309"/>
        <end position="336"/>
    </location>
</feature>
<keyword evidence="9" id="KW-1185">Reference proteome</keyword>
<gene>
    <name evidence="8" type="ORF">CK556_01340</name>
</gene>
<feature type="transmembrane region" description="Helical" evidence="6">
    <location>
        <begin position="357"/>
        <end position="385"/>
    </location>
</feature>
<feature type="transmembrane region" description="Helical" evidence="6">
    <location>
        <begin position="397"/>
        <end position="415"/>
    </location>
</feature>
<proteinExistence type="predicted"/>
<evidence type="ECO:0000256" key="4">
    <source>
        <dbReference type="ARBA" id="ARBA00022989"/>
    </source>
</evidence>
<evidence type="ECO:0000256" key="1">
    <source>
        <dbReference type="ARBA" id="ARBA00004651"/>
    </source>
</evidence>